<evidence type="ECO:0000256" key="1">
    <source>
        <dbReference type="SAM" id="Phobius"/>
    </source>
</evidence>
<dbReference type="InterPro" id="IPR005642">
    <property type="entry name" value="LysO"/>
</dbReference>
<organism evidence="2 3">
    <name type="scientific">Actinobacillus pleuropneumoniae</name>
    <name type="common">Haemophilus pleuropneumoniae</name>
    <dbReference type="NCBI Taxonomy" id="715"/>
    <lineage>
        <taxon>Bacteria</taxon>
        <taxon>Pseudomonadati</taxon>
        <taxon>Pseudomonadota</taxon>
        <taxon>Gammaproteobacteria</taxon>
        <taxon>Pasteurellales</taxon>
        <taxon>Pasteurellaceae</taxon>
        <taxon>Actinobacillus</taxon>
    </lineage>
</organism>
<keyword evidence="3" id="KW-1185">Reference proteome</keyword>
<dbReference type="Proteomes" id="UP000251823">
    <property type="component" value="Chromosome"/>
</dbReference>
<protein>
    <submittedName>
        <fullName evidence="2">DUF340 domain-containing protein</fullName>
    </submittedName>
</protein>
<dbReference type="EMBL" id="CP030753">
    <property type="protein sequence ID" value="AXA22069.1"/>
    <property type="molecule type" value="Genomic_DNA"/>
</dbReference>
<keyword evidence="1" id="KW-0472">Membrane</keyword>
<gene>
    <name evidence="2" type="ORF">DRF63_08645</name>
</gene>
<reference evidence="2 3" key="1">
    <citation type="journal article" date="2018" name="Int J Genomics">
        <title>Comparative Genomics of the First and Complete Genome of "Actinobacillus porcitonsillarum" Supports the Novel Species Hypothesis.</title>
        <authorList>
            <person name="Dona V."/>
            <person name="Perreten V."/>
        </authorList>
    </citation>
    <scope>NUCLEOTIDE SEQUENCE [LARGE SCALE GENOMIC DNA]</scope>
    <source>
        <strain evidence="2 3">S4074</strain>
    </source>
</reference>
<reference evidence="3" key="2">
    <citation type="submission" date="2018-06" db="EMBL/GenBank/DDBJ databases">
        <title>Complete genome sequence of Actinobacillus pleuropneumoniae serotype 1 strain S4074 obtained by Oxford Nanopore and Illumina sequencing technologies.</title>
        <authorList>
            <person name="Dona V."/>
            <person name="Perreten V."/>
        </authorList>
    </citation>
    <scope>NUCLEOTIDE SEQUENCE [LARGE SCALE GENOMIC DNA]</scope>
    <source>
        <strain evidence="3">S4074</strain>
    </source>
</reference>
<dbReference type="Pfam" id="PF03956">
    <property type="entry name" value="Lys_export"/>
    <property type="match status" value="1"/>
</dbReference>
<accession>A0ABM6X5Z4</accession>
<keyword evidence="1" id="KW-1133">Transmembrane helix</keyword>
<sequence>MRKPHMARMGDNVCACVLDLSIIKTFASGFGWYSLSSVLVYDA</sequence>
<evidence type="ECO:0000313" key="3">
    <source>
        <dbReference type="Proteomes" id="UP000251823"/>
    </source>
</evidence>
<evidence type="ECO:0000313" key="2">
    <source>
        <dbReference type="EMBL" id="AXA22069.1"/>
    </source>
</evidence>
<feature type="transmembrane region" description="Helical" evidence="1">
    <location>
        <begin position="12"/>
        <end position="33"/>
    </location>
</feature>
<proteinExistence type="predicted"/>
<name>A0ABM6X5Z4_ACTPL</name>
<keyword evidence="1" id="KW-0812">Transmembrane</keyword>